<accession>M7SZG1</accession>
<sequence>MSSLYSISIPVILNVLTVTSDILKKANEHASEKGEQISEYLQMRIYEDMLPLQVQVYIICSTSRKAVERLTGTAPAGSLGDVKQERTLEELLAMVADTAKVVEGVTPESIDGREKTRVPCALGKYSYEADLVDYIQGYPIPTVYFHLNMIYALLRGKGVPLGKMDYITPFMKKTFELKSTS</sequence>
<evidence type="ECO:0000313" key="1">
    <source>
        <dbReference type="EMBL" id="EMR62971.1"/>
    </source>
</evidence>
<evidence type="ECO:0000313" key="2">
    <source>
        <dbReference type="Proteomes" id="UP000012174"/>
    </source>
</evidence>
<dbReference type="Gene3D" id="1.20.120.450">
    <property type="entry name" value="dinb family like domain"/>
    <property type="match status" value="1"/>
</dbReference>
<dbReference type="HOGENOM" id="CLU_090929_2_0_1"/>
<dbReference type="Pfam" id="PF09351">
    <property type="entry name" value="DUF1993"/>
    <property type="match status" value="1"/>
</dbReference>
<name>M7SZG1_EUTLA</name>
<protein>
    <recommendedName>
        <fullName evidence="3">Helix-turn-helix-domain containing protein type protein</fullName>
    </recommendedName>
</protein>
<keyword evidence="2" id="KW-1185">Reference proteome</keyword>
<dbReference type="eggNOG" id="ENOG502SRAW">
    <property type="taxonomic scope" value="Eukaryota"/>
</dbReference>
<dbReference type="OMA" id="GKRDYYV"/>
<organism evidence="1 2">
    <name type="scientific">Eutypa lata (strain UCR-EL1)</name>
    <name type="common">Grapevine dieback disease fungus</name>
    <name type="synonym">Eutypa armeniacae</name>
    <dbReference type="NCBI Taxonomy" id="1287681"/>
    <lineage>
        <taxon>Eukaryota</taxon>
        <taxon>Fungi</taxon>
        <taxon>Dikarya</taxon>
        <taxon>Ascomycota</taxon>
        <taxon>Pezizomycotina</taxon>
        <taxon>Sordariomycetes</taxon>
        <taxon>Xylariomycetidae</taxon>
        <taxon>Xylariales</taxon>
        <taxon>Diatrypaceae</taxon>
        <taxon>Eutypa</taxon>
    </lineage>
</organism>
<dbReference type="Proteomes" id="UP000012174">
    <property type="component" value="Unassembled WGS sequence"/>
</dbReference>
<dbReference type="SUPFAM" id="SSF109854">
    <property type="entry name" value="DinB/YfiT-like putative metalloenzymes"/>
    <property type="match status" value="1"/>
</dbReference>
<dbReference type="InterPro" id="IPR018531">
    <property type="entry name" value="DUF1993"/>
</dbReference>
<dbReference type="AlphaFoldDB" id="M7SZG1"/>
<dbReference type="PANTHER" id="PTHR36922">
    <property type="entry name" value="BLL2446 PROTEIN"/>
    <property type="match status" value="1"/>
</dbReference>
<dbReference type="OrthoDB" id="3724345at2759"/>
<dbReference type="InterPro" id="IPR034660">
    <property type="entry name" value="DinB/YfiT-like"/>
</dbReference>
<evidence type="ECO:0008006" key="3">
    <source>
        <dbReference type="Google" id="ProtNLM"/>
    </source>
</evidence>
<dbReference type="PANTHER" id="PTHR36922:SF1">
    <property type="entry name" value="DUF1993 DOMAIN-CONTAINING PROTEIN"/>
    <property type="match status" value="1"/>
</dbReference>
<reference evidence="2" key="1">
    <citation type="journal article" date="2013" name="Genome Announc.">
        <title>Draft genome sequence of the grapevine dieback fungus Eutypa lata UCR-EL1.</title>
        <authorList>
            <person name="Blanco-Ulate B."/>
            <person name="Rolshausen P.E."/>
            <person name="Cantu D."/>
        </authorList>
    </citation>
    <scope>NUCLEOTIDE SEQUENCE [LARGE SCALE GENOMIC DNA]</scope>
    <source>
        <strain evidence="2">UCR-EL1</strain>
    </source>
</reference>
<dbReference type="KEGG" id="ela:UCREL1_10084"/>
<proteinExistence type="predicted"/>
<dbReference type="EMBL" id="KB707328">
    <property type="protein sequence ID" value="EMR62971.1"/>
    <property type="molecule type" value="Genomic_DNA"/>
</dbReference>
<gene>
    <name evidence="1" type="ORF">UCREL1_10084</name>
</gene>